<feature type="transmembrane region" description="Helical" evidence="9">
    <location>
        <begin position="73"/>
        <end position="91"/>
    </location>
</feature>
<comment type="subcellular location">
    <subcellularLocation>
        <location evidence="1">Cell membrane</location>
        <topology evidence="1">Multi-pass membrane protein</topology>
    </subcellularLocation>
</comment>
<keyword evidence="12" id="KW-1185">Reference proteome</keyword>
<feature type="transmembrane region" description="Helical" evidence="9">
    <location>
        <begin position="274"/>
        <end position="297"/>
    </location>
</feature>
<evidence type="ECO:0000313" key="11">
    <source>
        <dbReference type="EMBL" id="PST35504.1"/>
    </source>
</evidence>
<evidence type="ECO:0000256" key="5">
    <source>
        <dbReference type="ARBA" id="ARBA00022692"/>
    </source>
</evidence>
<keyword evidence="4 8" id="KW-0762">Sugar transport</keyword>
<dbReference type="PROSITE" id="PS51105">
    <property type="entry name" value="PTS_EIIC_TYPE_3"/>
    <property type="match status" value="1"/>
</dbReference>
<dbReference type="PANTHER" id="PTHR33989">
    <property type="match status" value="1"/>
</dbReference>
<evidence type="ECO:0000256" key="4">
    <source>
        <dbReference type="ARBA" id="ARBA00022597"/>
    </source>
</evidence>
<evidence type="ECO:0000256" key="9">
    <source>
        <dbReference type="SAM" id="Phobius"/>
    </source>
</evidence>
<evidence type="ECO:0000313" key="12">
    <source>
        <dbReference type="Proteomes" id="UP000241201"/>
    </source>
</evidence>
<feature type="domain" description="PTS EIIC type-3" evidence="10">
    <location>
        <begin position="12"/>
        <end position="404"/>
    </location>
</feature>
<dbReference type="InterPro" id="IPR003352">
    <property type="entry name" value="PTS_EIIC"/>
</dbReference>
<accession>A0A2T3FJT5</accession>
<evidence type="ECO:0000256" key="1">
    <source>
        <dbReference type="ARBA" id="ARBA00004651"/>
    </source>
</evidence>
<feature type="transmembrane region" description="Helical" evidence="9">
    <location>
        <begin position="175"/>
        <end position="197"/>
    </location>
</feature>
<feature type="transmembrane region" description="Helical" evidence="9">
    <location>
        <begin position="103"/>
        <end position="120"/>
    </location>
</feature>
<dbReference type="Pfam" id="PF02378">
    <property type="entry name" value="PTS_EIIC"/>
    <property type="match status" value="1"/>
</dbReference>
<dbReference type="InterPro" id="IPR004501">
    <property type="entry name" value="PTS_EIIC_3"/>
</dbReference>
<dbReference type="GO" id="GO:0008982">
    <property type="term" value="F:protein-N(PI)-phosphohistidine-sugar phosphotransferase activity"/>
    <property type="evidence" value="ECO:0007669"/>
    <property type="project" value="UniProtKB-UniRule"/>
</dbReference>
<dbReference type="AlphaFoldDB" id="A0A2T3FJT5"/>
<evidence type="ECO:0000256" key="3">
    <source>
        <dbReference type="ARBA" id="ARBA00022475"/>
    </source>
</evidence>
<gene>
    <name evidence="11" type="ORF">C7U55_12940</name>
</gene>
<keyword evidence="7 8" id="KW-0472">Membrane</keyword>
<evidence type="ECO:0000256" key="6">
    <source>
        <dbReference type="ARBA" id="ARBA00022989"/>
    </source>
</evidence>
<dbReference type="InterPro" id="IPR051088">
    <property type="entry name" value="PTS_Sugar-EIIC/EIIB"/>
</dbReference>
<dbReference type="PIRSF" id="PIRSF006351">
    <property type="entry name" value="PTS_EIIC-Cellobiose"/>
    <property type="match status" value="1"/>
</dbReference>
<dbReference type="InterPro" id="IPR004796">
    <property type="entry name" value="PTS_IIC_cello"/>
</dbReference>
<dbReference type="EMBL" id="PYLP01000033">
    <property type="protein sequence ID" value="PST35504.1"/>
    <property type="molecule type" value="Genomic_DNA"/>
</dbReference>
<sequence>MNNFLDKMTNFIDSKLTPPLIKFGNNKYMVAIRNALIRLIPLLIVGSFPMILTNLPITSLAKVMAPYNDAINTLSNMTFGFISLFLAFGIGSELADTYGLDKTTVGIVSSVCFLLTVAPLDLKTNSISVGGFGASGMFTTFVIGIIVAEVMHFCDKHNLGIKMPAGVPAGIASSFSSILPMTVLFVFFWFLRIIIGFDLNGFLKSILSPILILSDTWYAVLLVGLILMLCWSVGIHGGSMTVQGVMYAFLVANIALNVEQVAAGMKPTHVLTEPFVFCFGMPTGNGITLPLVLIYLFSKSKRLKSISRMSLIPSIFNINEPVVFGLPVVMNPTFFLPYVFGTTVFGMMYGYVLIRLGLMTAPYISVPWTTPPLLYPYLATGGDWRAVVAQLVLFIIVGFVWYPFAKTYERQLLKEEQLEND</sequence>
<dbReference type="GO" id="GO:0009401">
    <property type="term" value="P:phosphoenolpyruvate-dependent sugar phosphotransferase system"/>
    <property type="evidence" value="ECO:0007669"/>
    <property type="project" value="InterPro"/>
</dbReference>
<keyword evidence="3 8" id="KW-1003">Cell membrane</keyword>
<evidence type="ECO:0000256" key="8">
    <source>
        <dbReference type="PIRNR" id="PIRNR006351"/>
    </source>
</evidence>
<feature type="transmembrane region" description="Helical" evidence="9">
    <location>
        <begin position="384"/>
        <end position="404"/>
    </location>
</feature>
<feature type="transmembrane region" description="Helical" evidence="9">
    <location>
        <begin position="132"/>
        <end position="154"/>
    </location>
</feature>
<protein>
    <recommendedName>
        <fullName evidence="8">Permease IIC component</fullName>
    </recommendedName>
</protein>
<dbReference type="Proteomes" id="UP000241201">
    <property type="component" value="Unassembled WGS sequence"/>
</dbReference>
<evidence type="ECO:0000256" key="7">
    <source>
        <dbReference type="ARBA" id="ARBA00023136"/>
    </source>
</evidence>
<keyword evidence="6 9" id="KW-1133">Transmembrane helix</keyword>
<proteinExistence type="predicted"/>
<evidence type="ECO:0000259" key="10">
    <source>
        <dbReference type="PROSITE" id="PS51105"/>
    </source>
</evidence>
<dbReference type="GO" id="GO:0005886">
    <property type="term" value="C:plasma membrane"/>
    <property type="evidence" value="ECO:0007669"/>
    <property type="project" value="UniProtKB-SubCell"/>
</dbReference>
<comment type="function">
    <text evidence="8">The phosphoenolpyruvate-dependent sugar phosphotransferase system (PTS), a major carbohydrate active -transport system, catalyzes the phosphorylation of incoming sugar substrates concomitant with their translocation across the cell membrane.</text>
</comment>
<dbReference type="RefSeq" id="WP_106988907.1">
    <property type="nucleotide sequence ID" value="NZ_DAWBWI010000208.1"/>
</dbReference>
<reference evidence="12" key="1">
    <citation type="submission" date="2018-03" db="EMBL/GenBank/DDBJ databases">
        <title>Lachnoclostridium SNUG30370 gen.nov., sp.nov., isolated from human faeces.</title>
        <authorList>
            <person name="Seo B."/>
            <person name="Jeon K."/>
            <person name="Ko G."/>
        </authorList>
    </citation>
    <scope>NUCLEOTIDE SEQUENCE [LARGE SCALE GENOMIC DNA]</scope>
    <source>
        <strain evidence="12">SNUG30370</strain>
    </source>
</reference>
<dbReference type="PANTHER" id="PTHR33989:SF4">
    <property type="entry name" value="PTS SYSTEM N,N'-DIACETYLCHITOBIOSE-SPECIFIC EIIC COMPONENT"/>
    <property type="match status" value="1"/>
</dbReference>
<dbReference type="GO" id="GO:1902815">
    <property type="term" value="P:N,N'-diacetylchitobiose import"/>
    <property type="evidence" value="ECO:0007669"/>
    <property type="project" value="TreeGrafter"/>
</dbReference>
<dbReference type="GeneID" id="77471984"/>
<evidence type="ECO:0000256" key="2">
    <source>
        <dbReference type="ARBA" id="ARBA00022448"/>
    </source>
</evidence>
<dbReference type="NCBIfam" id="TIGR00410">
    <property type="entry name" value="lacE"/>
    <property type="match status" value="1"/>
</dbReference>
<keyword evidence="5 9" id="KW-0812">Transmembrane</keyword>
<organism evidence="11 12">
    <name type="scientific">Faecalibacillus faecis</name>
    <dbReference type="NCBI Taxonomy" id="1982628"/>
    <lineage>
        <taxon>Bacteria</taxon>
        <taxon>Bacillati</taxon>
        <taxon>Bacillota</taxon>
        <taxon>Erysipelotrichia</taxon>
        <taxon>Erysipelotrichales</taxon>
        <taxon>Coprobacillaceae</taxon>
        <taxon>Faecalibacillus</taxon>
    </lineage>
</organism>
<name>A0A2T3FJT5_9FIRM</name>
<feature type="transmembrane region" description="Helical" evidence="9">
    <location>
        <begin position="217"/>
        <end position="237"/>
    </location>
</feature>
<keyword evidence="2 8" id="KW-0813">Transport</keyword>
<comment type="caution">
    <text evidence="11">The sequence shown here is derived from an EMBL/GenBank/DDBJ whole genome shotgun (WGS) entry which is preliminary data.</text>
</comment>
<feature type="transmembrane region" description="Helical" evidence="9">
    <location>
        <begin position="35"/>
        <end position="53"/>
    </location>
</feature>